<accession>A0AA36MHQ3</accession>
<feature type="compositionally biased region" description="Basic and acidic residues" evidence="1">
    <location>
        <begin position="173"/>
        <end position="182"/>
    </location>
</feature>
<evidence type="ECO:0000313" key="2">
    <source>
        <dbReference type="EMBL" id="CAJ0609592.1"/>
    </source>
</evidence>
<sequence length="195" mass="22212">MIAVLWQSLYEYTIMRDAVPMGGLVRYENSMDSTQVMDSQLAQFEKQQAMWQVRFNLYVLANGGCSPCHAEKKWADSAAAKGDEEKKEVNFVLDAVGLYAEELQLSATECARKRNIFWLGLGNDDETRTKVFDKLSEARMKGDVRAYQFDADKEMLSPPSEKRFCPTTTQDSLAHEHANEPEHEQDEDIESVKSI</sequence>
<dbReference type="Proteomes" id="UP001176961">
    <property type="component" value="Unassembled WGS sequence"/>
</dbReference>
<proteinExistence type="predicted"/>
<feature type="compositionally biased region" description="Basic and acidic residues" evidence="1">
    <location>
        <begin position="155"/>
        <end position="164"/>
    </location>
</feature>
<reference evidence="2" key="1">
    <citation type="submission" date="2023-07" db="EMBL/GenBank/DDBJ databases">
        <authorList>
            <consortium name="CYATHOMIX"/>
        </authorList>
    </citation>
    <scope>NUCLEOTIDE SEQUENCE</scope>
    <source>
        <strain evidence="2">N/A</strain>
    </source>
</reference>
<dbReference type="EMBL" id="CATQJL010000326">
    <property type="protein sequence ID" value="CAJ0609592.1"/>
    <property type="molecule type" value="Genomic_DNA"/>
</dbReference>
<gene>
    <name evidence="2" type="ORF">CYNAS_LOCUS21575</name>
</gene>
<organism evidence="2 3">
    <name type="scientific">Cylicocyclus nassatus</name>
    <name type="common">Nematode worm</name>
    <dbReference type="NCBI Taxonomy" id="53992"/>
    <lineage>
        <taxon>Eukaryota</taxon>
        <taxon>Metazoa</taxon>
        <taxon>Ecdysozoa</taxon>
        <taxon>Nematoda</taxon>
        <taxon>Chromadorea</taxon>
        <taxon>Rhabditida</taxon>
        <taxon>Rhabditina</taxon>
        <taxon>Rhabditomorpha</taxon>
        <taxon>Strongyloidea</taxon>
        <taxon>Strongylidae</taxon>
        <taxon>Cylicocyclus</taxon>
    </lineage>
</organism>
<dbReference type="AlphaFoldDB" id="A0AA36MHQ3"/>
<evidence type="ECO:0000313" key="3">
    <source>
        <dbReference type="Proteomes" id="UP001176961"/>
    </source>
</evidence>
<evidence type="ECO:0000256" key="1">
    <source>
        <dbReference type="SAM" id="MobiDB-lite"/>
    </source>
</evidence>
<feature type="region of interest" description="Disordered" evidence="1">
    <location>
        <begin position="155"/>
        <end position="195"/>
    </location>
</feature>
<keyword evidence="3" id="KW-1185">Reference proteome</keyword>
<name>A0AA36MHQ3_CYLNA</name>
<comment type="caution">
    <text evidence="2">The sequence shown here is derived from an EMBL/GenBank/DDBJ whole genome shotgun (WGS) entry which is preliminary data.</text>
</comment>
<protein>
    <submittedName>
        <fullName evidence="2">Uncharacterized protein</fullName>
    </submittedName>
</protein>